<reference evidence="1 2" key="1">
    <citation type="submission" date="2021-01" db="EMBL/GenBank/DDBJ databases">
        <title>Whole genome shotgun sequence of Actinoplanes humidus NBRC 14915.</title>
        <authorList>
            <person name="Komaki H."/>
            <person name="Tamura T."/>
        </authorList>
    </citation>
    <scope>NUCLEOTIDE SEQUENCE [LARGE SCALE GENOMIC DNA]</scope>
    <source>
        <strain evidence="1 2">NBRC 14915</strain>
    </source>
</reference>
<accession>A0ABQ4A3R1</accession>
<sequence>MSCSIRRANSDADFTAAFGKVEALHAEDIAAAIAYIVTNPRRVAVNEIVIRPADQP</sequence>
<proteinExistence type="predicted"/>
<gene>
    <name evidence="1" type="ORF">Ahu01nite_085840</name>
</gene>
<dbReference type="EMBL" id="BOMN01000122">
    <property type="protein sequence ID" value="GIE25482.1"/>
    <property type="molecule type" value="Genomic_DNA"/>
</dbReference>
<comment type="caution">
    <text evidence="1">The sequence shown here is derived from an EMBL/GenBank/DDBJ whole genome shotgun (WGS) entry which is preliminary data.</text>
</comment>
<protein>
    <recommendedName>
        <fullName evidence="3">Short subunit dehydrogenase</fullName>
    </recommendedName>
</protein>
<organism evidence="1 2">
    <name type="scientific">Winogradskya humida</name>
    <dbReference type="NCBI Taxonomy" id="113566"/>
    <lineage>
        <taxon>Bacteria</taxon>
        <taxon>Bacillati</taxon>
        <taxon>Actinomycetota</taxon>
        <taxon>Actinomycetes</taxon>
        <taxon>Micromonosporales</taxon>
        <taxon>Micromonosporaceae</taxon>
        <taxon>Winogradskya</taxon>
    </lineage>
</organism>
<evidence type="ECO:0000313" key="1">
    <source>
        <dbReference type="EMBL" id="GIE25482.1"/>
    </source>
</evidence>
<keyword evidence="2" id="KW-1185">Reference proteome</keyword>
<name>A0ABQ4A3R1_9ACTN</name>
<evidence type="ECO:0008006" key="3">
    <source>
        <dbReference type="Google" id="ProtNLM"/>
    </source>
</evidence>
<evidence type="ECO:0000313" key="2">
    <source>
        <dbReference type="Proteomes" id="UP000603200"/>
    </source>
</evidence>
<dbReference type="RefSeq" id="WP_203842429.1">
    <property type="nucleotide sequence ID" value="NZ_BAAATV010000023.1"/>
</dbReference>
<dbReference type="Proteomes" id="UP000603200">
    <property type="component" value="Unassembled WGS sequence"/>
</dbReference>